<evidence type="ECO:0000256" key="4">
    <source>
        <dbReference type="ARBA" id="ARBA00022692"/>
    </source>
</evidence>
<keyword evidence="6 7" id="KW-0472">Membrane</keyword>
<dbReference type="KEGG" id="aamy:GFC30_2015"/>
<feature type="transmembrane region" description="Helical" evidence="7">
    <location>
        <begin position="114"/>
        <end position="135"/>
    </location>
</feature>
<dbReference type="PANTHER" id="PTHR32322:SF18">
    <property type="entry name" value="S-ADENOSYLMETHIONINE_S-ADENOSYLHOMOCYSTEINE TRANSPORTER"/>
    <property type="match status" value="1"/>
</dbReference>
<comment type="similarity">
    <text evidence="2">Belongs to the EamA transporter family.</text>
</comment>
<name>A0A160F1L6_9BACL</name>
<feature type="transmembrane region" description="Helical" evidence="7">
    <location>
        <begin position="169"/>
        <end position="187"/>
    </location>
</feature>
<evidence type="ECO:0000256" key="7">
    <source>
        <dbReference type="SAM" id="Phobius"/>
    </source>
</evidence>
<dbReference type="AlphaFoldDB" id="A0A160F1L6"/>
<feature type="transmembrane region" description="Helical" evidence="7">
    <location>
        <begin position="320"/>
        <end position="339"/>
    </location>
</feature>
<sequence>MTVNKPTNIIEKLQERLNHRFTALEEDILHFIREELSSLEITSEPFCTVRDVWNDIEPYSFDENLSNRCEEKIQAFLYELLADCVKELGMDEVRTYLINQGWTDEVEAMDIEDWGLLALLGLTGVFLYNVCFFIATKYAPIVKSSLVIAVNAPLITLFAALFLKEKITAKNIVGLVMALFGAVYIITNGHPSILLELGVAPIDLVLIGACLSWSIYSVVGKVVMKKYSPLAATTYATGFGTLFLAPFALYYTSFASVKASGWEVWLSILYVAVIVSVVSFVWWYNGIQKVGASTSSIFINVMPISAAVMGTIFFDEQLTHVHIVGALFVFGGTLFNMYSKQQKKEAPSKENITA</sequence>
<dbReference type="Pfam" id="PF00892">
    <property type="entry name" value="EamA"/>
    <property type="match status" value="2"/>
</dbReference>
<evidence type="ECO:0000259" key="8">
    <source>
        <dbReference type="Pfam" id="PF00892"/>
    </source>
</evidence>
<feature type="transmembrane region" description="Helical" evidence="7">
    <location>
        <begin position="193"/>
        <end position="218"/>
    </location>
</feature>
<evidence type="ECO:0000256" key="6">
    <source>
        <dbReference type="ARBA" id="ARBA00023136"/>
    </source>
</evidence>
<dbReference type="InterPro" id="IPR050638">
    <property type="entry name" value="AA-Vitamin_Transporters"/>
</dbReference>
<evidence type="ECO:0000256" key="1">
    <source>
        <dbReference type="ARBA" id="ARBA00004651"/>
    </source>
</evidence>
<evidence type="ECO:0000256" key="3">
    <source>
        <dbReference type="ARBA" id="ARBA00022475"/>
    </source>
</evidence>
<dbReference type="InterPro" id="IPR037185">
    <property type="entry name" value="EmrE-like"/>
</dbReference>
<feature type="transmembrane region" description="Helical" evidence="7">
    <location>
        <begin position="297"/>
        <end position="314"/>
    </location>
</feature>
<comment type="subcellular location">
    <subcellularLocation>
        <location evidence="1">Cell membrane</location>
        <topology evidence="1">Multi-pass membrane protein</topology>
    </subcellularLocation>
</comment>
<dbReference type="PANTHER" id="PTHR32322">
    <property type="entry name" value="INNER MEMBRANE TRANSPORTER"/>
    <property type="match status" value="1"/>
</dbReference>
<dbReference type="PATRIC" id="fig|294699.3.peg.2073"/>
<dbReference type="Proteomes" id="UP000076865">
    <property type="component" value="Chromosome"/>
</dbReference>
<dbReference type="EMBL" id="CP015438">
    <property type="protein sequence ID" value="ANB60047.1"/>
    <property type="molecule type" value="Genomic_DNA"/>
</dbReference>
<keyword evidence="4 7" id="KW-0812">Transmembrane</keyword>
<dbReference type="InterPro" id="IPR000620">
    <property type="entry name" value="EamA_dom"/>
</dbReference>
<feature type="domain" description="EamA" evidence="8">
    <location>
        <begin position="110"/>
        <end position="186"/>
    </location>
</feature>
<gene>
    <name evidence="9" type="ORF">GFC30_2015</name>
</gene>
<dbReference type="RefSeq" id="WP_238583490.1">
    <property type="nucleotide sequence ID" value="NZ_CP015438.1"/>
</dbReference>
<keyword evidence="10" id="KW-1185">Reference proteome</keyword>
<evidence type="ECO:0000256" key="2">
    <source>
        <dbReference type="ARBA" id="ARBA00007362"/>
    </source>
</evidence>
<keyword evidence="3" id="KW-1003">Cell membrane</keyword>
<reference evidence="9 10" key="1">
    <citation type="journal article" date="2006" name="Syst. Appl. Microbiol.">
        <title>Anoxybacillus amylolyticus sp. nov., a thermophilic amylase producing bacterium isolated from Mount Rittmann (Antarctica).</title>
        <authorList>
            <person name="Poli A."/>
            <person name="Esposito E."/>
            <person name="Lama L."/>
            <person name="Orlando P."/>
            <person name="Nicolaus G."/>
            <person name="de Appolonia F."/>
            <person name="Gambacorta A."/>
            <person name="Nicolaus B."/>
        </authorList>
    </citation>
    <scope>NUCLEOTIDE SEQUENCE [LARGE SCALE GENOMIC DNA]</scope>
    <source>
        <strain evidence="9 10">DSM 15939</strain>
    </source>
</reference>
<dbReference type="Gene3D" id="1.10.3730.20">
    <property type="match status" value="1"/>
</dbReference>
<feature type="transmembrane region" description="Helical" evidence="7">
    <location>
        <begin position="230"/>
        <end position="252"/>
    </location>
</feature>
<accession>A0A160F1L6</accession>
<feature type="transmembrane region" description="Helical" evidence="7">
    <location>
        <begin position="264"/>
        <end position="285"/>
    </location>
</feature>
<organism evidence="9 10">
    <name type="scientific">Anoxybacteroides amylolyticum</name>
    <dbReference type="NCBI Taxonomy" id="294699"/>
    <lineage>
        <taxon>Bacteria</taxon>
        <taxon>Bacillati</taxon>
        <taxon>Bacillota</taxon>
        <taxon>Bacilli</taxon>
        <taxon>Bacillales</taxon>
        <taxon>Anoxybacillaceae</taxon>
        <taxon>Anoxybacteroides</taxon>
    </lineage>
</organism>
<dbReference type="GO" id="GO:0005886">
    <property type="term" value="C:plasma membrane"/>
    <property type="evidence" value="ECO:0007669"/>
    <property type="project" value="UniProtKB-SubCell"/>
</dbReference>
<proteinExistence type="inferred from homology"/>
<protein>
    <submittedName>
        <fullName evidence="9">UAA transporter family protein</fullName>
    </submittedName>
</protein>
<feature type="domain" description="EamA" evidence="8">
    <location>
        <begin position="203"/>
        <end position="336"/>
    </location>
</feature>
<evidence type="ECO:0000313" key="9">
    <source>
        <dbReference type="EMBL" id="ANB60047.1"/>
    </source>
</evidence>
<evidence type="ECO:0000256" key="5">
    <source>
        <dbReference type="ARBA" id="ARBA00022989"/>
    </source>
</evidence>
<dbReference type="SUPFAM" id="SSF103481">
    <property type="entry name" value="Multidrug resistance efflux transporter EmrE"/>
    <property type="match status" value="2"/>
</dbReference>
<evidence type="ECO:0000313" key="10">
    <source>
        <dbReference type="Proteomes" id="UP000076865"/>
    </source>
</evidence>
<feature type="transmembrane region" description="Helical" evidence="7">
    <location>
        <begin position="141"/>
        <end position="162"/>
    </location>
</feature>
<keyword evidence="5 7" id="KW-1133">Transmembrane helix</keyword>